<name>A0A067MXK2_BOTB1</name>
<evidence type="ECO:0000256" key="1">
    <source>
        <dbReference type="ARBA" id="ARBA00004173"/>
    </source>
</evidence>
<keyword evidence="12" id="KW-0496">Mitochondrion</keyword>
<dbReference type="InterPro" id="IPR006162">
    <property type="entry name" value="Ppantetheine_attach_site"/>
</dbReference>
<dbReference type="Proteomes" id="UP000027195">
    <property type="component" value="Unassembled WGS sequence"/>
</dbReference>
<dbReference type="PROSITE" id="PS00012">
    <property type="entry name" value="PHOSPHOPANTETHEINE"/>
    <property type="match status" value="1"/>
</dbReference>
<keyword evidence="8" id="KW-0276">Fatty acid metabolism</keyword>
<sequence length="127" mass="13979">MNALRTSFRLVASNARATSLARPVASLQIPRRPLLPFRGYSAAAGLSKEDIQARIFDVLKSFEKVKTEKITPTASFADDLGLDSLDAVEVVMNIEEEFSIEIPDAEADEIKTVQQAIDYISKTPEAH</sequence>
<evidence type="ECO:0000256" key="4">
    <source>
        <dbReference type="ARBA" id="ARBA00022448"/>
    </source>
</evidence>
<keyword evidence="9" id="KW-0809">Transit peptide</keyword>
<dbReference type="SUPFAM" id="SSF47336">
    <property type="entry name" value="ACP-like"/>
    <property type="match status" value="1"/>
</dbReference>
<evidence type="ECO:0000256" key="11">
    <source>
        <dbReference type="ARBA" id="ARBA00023098"/>
    </source>
</evidence>
<accession>A0A067MXK2</accession>
<dbReference type="OrthoDB" id="448946at2759"/>
<dbReference type="GO" id="GO:0099128">
    <property type="term" value="C:mitochondrial [2Fe-2S] assembly complex"/>
    <property type="evidence" value="ECO:0007669"/>
    <property type="project" value="UniProtKB-ARBA"/>
</dbReference>
<evidence type="ECO:0000256" key="3">
    <source>
        <dbReference type="ARBA" id="ARBA00010930"/>
    </source>
</evidence>
<reference evidence="17" key="1">
    <citation type="journal article" date="2014" name="Proc. Natl. Acad. Sci. U.S.A.">
        <title>Extensive sampling of basidiomycete genomes demonstrates inadequacy of the white-rot/brown-rot paradigm for wood decay fungi.</title>
        <authorList>
            <person name="Riley R."/>
            <person name="Salamov A.A."/>
            <person name="Brown D.W."/>
            <person name="Nagy L.G."/>
            <person name="Floudas D."/>
            <person name="Held B.W."/>
            <person name="Levasseur A."/>
            <person name="Lombard V."/>
            <person name="Morin E."/>
            <person name="Otillar R."/>
            <person name="Lindquist E.A."/>
            <person name="Sun H."/>
            <person name="LaButti K.M."/>
            <person name="Schmutz J."/>
            <person name="Jabbour D."/>
            <person name="Luo H."/>
            <person name="Baker S.E."/>
            <person name="Pisabarro A.G."/>
            <person name="Walton J.D."/>
            <person name="Blanchette R.A."/>
            <person name="Henrissat B."/>
            <person name="Martin F."/>
            <person name="Cullen D."/>
            <person name="Hibbett D.S."/>
            <person name="Grigoriev I.V."/>
        </authorList>
    </citation>
    <scope>NUCLEOTIDE SEQUENCE [LARGE SCALE GENOMIC DNA]</scope>
    <source>
        <strain evidence="17">FD-172 SS1</strain>
    </source>
</reference>
<dbReference type="NCBIfam" id="TIGR00517">
    <property type="entry name" value="acyl_carrier"/>
    <property type="match status" value="1"/>
</dbReference>
<dbReference type="PANTHER" id="PTHR20863">
    <property type="entry name" value="ACYL CARRIER PROTEIN"/>
    <property type="match status" value="1"/>
</dbReference>
<evidence type="ECO:0000256" key="6">
    <source>
        <dbReference type="ARBA" id="ARBA00022516"/>
    </source>
</evidence>
<protein>
    <recommendedName>
        <fullName evidence="14">Acyl carrier protein</fullName>
    </recommendedName>
</protein>
<keyword evidence="7" id="KW-0597">Phosphoprotein</keyword>
<keyword evidence="13 14" id="KW-0275">Fatty acid biosynthesis</keyword>
<gene>
    <name evidence="16" type="ORF">BOTBODRAFT_27731</name>
</gene>
<dbReference type="InterPro" id="IPR036736">
    <property type="entry name" value="ACP-like_sf"/>
</dbReference>
<evidence type="ECO:0000256" key="9">
    <source>
        <dbReference type="ARBA" id="ARBA00022946"/>
    </source>
</evidence>
<dbReference type="FunFam" id="1.10.1200.10:FF:000003">
    <property type="entry name" value="Acyl carrier protein"/>
    <property type="match status" value="1"/>
</dbReference>
<dbReference type="GO" id="GO:0000035">
    <property type="term" value="F:acyl binding"/>
    <property type="evidence" value="ECO:0007669"/>
    <property type="project" value="TreeGrafter"/>
</dbReference>
<evidence type="ECO:0000256" key="10">
    <source>
        <dbReference type="ARBA" id="ARBA00022982"/>
    </source>
</evidence>
<organism evidence="16 17">
    <name type="scientific">Botryobasidium botryosum (strain FD-172 SS1)</name>
    <dbReference type="NCBI Taxonomy" id="930990"/>
    <lineage>
        <taxon>Eukaryota</taxon>
        <taxon>Fungi</taxon>
        <taxon>Dikarya</taxon>
        <taxon>Basidiomycota</taxon>
        <taxon>Agaricomycotina</taxon>
        <taxon>Agaricomycetes</taxon>
        <taxon>Cantharellales</taxon>
        <taxon>Botryobasidiaceae</taxon>
        <taxon>Botryobasidium</taxon>
    </lineage>
</organism>
<evidence type="ECO:0000256" key="14">
    <source>
        <dbReference type="RuleBase" id="RU000722"/>
    </source>
</evidence>
<dbReference type="EMBL" id="KL198018">
    <property type="protein sequence ID" value="KDQ20309.1"/>
    <property type="molecule type" value="Genomic_DNA"/>
</dbReference>
<dbReference type="Gene3D" id="1.10.1200.10">
    <property type="entry name" value="ACP-like"/>
    <property type="match status" value="1"/>
</dbReference>
<comment type="subcellular location">
    <subcellularLocation>
        <location evidence="1">Mitochondrion</location>
    </subcellularLocation>
</comment>
<evidence type="ECO:0000256" key="2">
    <source>
        <dbReference type="ARBA" id="ARBA00005194"/>
    </source>
</evidence>
<keyword evidence="10" id="KW-0249">Electron transport</keyword>
<dbReference type="GO" id="GO:0000036">
    <property type="term" value="F:acyl carrier activity"/>
    <property type="evidence" value="ECO:0007669"/>
    <property type="project" value="TreeGrafter"/>
</dbReference>
<keyword evidence="11" id="KW-0443">Lipid metabolism</keyword>
<dbReference type="FunCoup" id="A0A067MXK2">
    <property type="interactions" value="365"/>
</dbReference>
<dbReference type="HAMAP" id="MF_01217">
    <property type="entry name" value="Acyl_carrier"/>
    <property type="match status" value="1"/>
</dbReference>
<evidence type="ECO:0000313" key="17">
    <source>
        <dbReference type="Proteomes" id="UP000027195"/>
    </source>
</evidence>
<dbReference type="HOGENOM" id="CLU_108696_0_0_1"/>
<comment type="similarity">
    <text evidence="3">Belongs to the acyl carrier protein (ACP) family.</text>
</comment>
<keyword evidence="5 14" id="KW-0596">Phosphopantetheine</keyword>
<comment type="pathway">
    <text evidence="2">Lipid metabolism; fatty acid biosynthesis.</text>
</comment>
<comment type="function">
    <text evidence="14">Carrier of the growing fatty acid chain in fatty acid biosynthesis.</text>
</comment>
<dbReference type="STRING" id="930990.A0A067MXK2"/>
<dbReference type="NCBIfam" id="NF002148">
    <property type="entry name" value="PRK00982.1-2"/>
    <property type="match status" value="1"/>
</dbReference>
<dbReference type="InterPro" id="IPR009081">
    <property type="entry name" value="PP-bd_ACP"/>
</dbReference>
<keyword evidence="4" id="KW-0813">Transport</keyword>
<evidence type="ECO:0000256" key="8">
    <source>
        <dbReference type="ARBA" id="ARBA00022832"/>
    </source>
</evidence>
<evidence type="ECO:0000313" key="16">
    <source>
        <dbReference type="EMBL" id="KDQ20309.1"/>
    </source>
</evidence>
<keyword evidence="17" id="KW-1185">Reference proteome</keyword>
<dbReference type="AlphaFoldDB" id="A0A067MXK2"/>
<evidence type="ECO:0000259" key="15">
    <source>
        <dbReference type="Pfam" id="PF00550"/>
    </source>
</evidence>
<feature type="domain" description="Carrier" evidence="15">
    <location>
        <begin position="54"/>
        <end position="120"/>
    </location>
</feature>
<evidence type="ECO:0000256" key="7">
    <source>
        <dbReference type="ARBA" id="ARBA00022553"/>
    </source>
</evidence>
<proteinExistence type="inferred from homology"/>
<evidence type="ECO:0000256" key="13">
    <source>
        <dbReference type="ARBA" id="ARBA00023160"/>
    </source>
</evidence>
<dbReference type="Pfam" id="PF00550">
    <property type="entry name" value="PP-binding"/>
    <property type="match status" value="1"/>
</dbReference>
<keyword evidence="6 14" id="KW-0444">Lipid biosynthesis</keyword>
<evidence type="ECO:0000256" key="5">
    <source>
        <dbReference type="ARBA" id="ARBA00022450"/>
    </source>
</evidence>
<evidence type="ECO:0000256" key="12">
    <source>
        <dbReference type="ARBA" id="ARBA00023128"/>
    </source>
</evidence>
<dbReference type="PANTHER" id="PTHR20863:SF28">
    <property type="entry name" value="ACYL CARRIER PROTEIN, MITOCHONDRIAL"/>
    <property type="match status" value="1"/>
</dbReference>
<dbReference type="InterPro" id="IPR003231">
    <property type="entry name" value="ACP"/>
</dbReference>
<dbReference type="InParanoid" id="A0A067MXK2"/>